<keyword evidence="10" id="KW-1185">Reference proteome</keyword>
<evidence type="ECO:0000256" key="6">
    <source>
        <dbReference type="ARBA" id="ARBA00047939"/>
    </source>
</evidence>
<evidence type="ECO:0000313" key="10">
    <source>
        <dbReference type="Proteomes" id="UP000250163"/>
    </source>
</evidence>
<dbReference type="PANTHER" id="PTHR39560:SF1">
    <property type="entry name" value="PROTEIN ADENYLYLTRANSFERASE FIC-RELATED"/>
    <property type="match status" value="1"/>
</dbReference>
<dbReference type="Pfam" id="PF02661">
    <property type="entry name" value="Fic"/>
    <property type="match status" value="1"/>
</dbReference>
<proteinExistence type="predicted"/>
<evidence type="ECO:0000313" key="9">
    <source>
        <dbReference type="EMBL" id="SQD77596.1"/>
    </source>
</evidence>
<dbReference type="InterPro" id="IPR003812">
    <property type="entry name" value="Fido"/>
</dbReference>
<sequence length="203" mass="23572">MVNDLFTDSVEPDFYENTSVFVNLKNETNPQKLKELEAGFTAVYEYLLFEDSSLLPCEFNLTKLKSIHSFLFKELYSWAGKTRSYDMSKNGDEFTPAKDLPKHEAVVFSRAENVLSLVKPEKIILAEKLARCLGILNMYHPFPEGNGRTQRIFISLLARTHDYLLDWDAVQAWENMETSKRVHEGNYEPLTNLMLRILYQTET</sequence>
<accession>A0A330LN06</accession>
<dbReference type="SUPFAM" id="SSF140931">
    <property type="entry name" value="Fic-like"/>
    <property type="match status" value="1"/>
</dbReference>
<dbReference type="RefSeq" id="WP_112713293.1">
    <property type="nucleotide sequence ID" value="NZ_LS483250.1"/>
</dbReference>
<evidence type="ECO:0000256" key="1">
    <source>
        <dbReference type="ARBA" id="ARBA00022679"/>
    </source>
</evidence>
<evidence type="ECO:0000256" key="7">
    <source>
        <dbReference type="ARBA" id="ARBA00048696"/>
    </source>
</evidence>
<dbReference type="InterPro" id="IPR036597">
    <property type="entry name" value="Fido-like_dom_sf"/>
</dbReference>
<dbReference type="KEGG" id="mya:MORIYA_1118"/>
<dbReference type="EC" id="2.7.7.108" evidence="5"/>
<dbReference type="GO" id="GO:0051302">
    <property type="term" value="P:regulation of cell division"/>
    <property type="evidence" value="ECO:0007669"/>
    <property type="project" value="TreeGrafter"/>
</dbReference>
<dbReference type="PROSITE" id="PS51459">
    <property type="entry name" value="FIDO"/>
    <property type="match status" value="1"/>
</dbReference>
<dbReference type="PANTHER" id="PTHR39560">
    <property type="entry name" value="PROTEIN ADENYLYLTRANSFERASE FIC-RELATED"/>
    <property type="match status" value="1"/>
</dbReference>
<dbReference type="Gene3D" id="1.10.3290.10">
    <property type="entry name" value="Fido-like domain"/>
    <property type="match status" value="1"/>
</dbReference>
<dbReference type="AlphaFoldDB" id="A0A330LN06"/>
<evidence type="ECO:0000259" key="8">
    <source>
        <dbReference type="PROSITE" id="PS51459"/>
    </source>
</evidence>
<keyword evidence="2" id="KW-0548">Nucleotidyltransferase</keyword>
<keyword evidence="3" id="KW-0547">Nucleotide-binding</keyword>
<protein>
    <recommendedName>
        <fullName evidence="5">protein adenylyltransferase</fullName>
        <ecNumber evidence="5">2.7.7.108</ecNumber>
    </recommendedName>
</protein>
<dbReference type="GO" id="GO:0070733">
    <property type="term" value="F:AMPylase activity"/>
    <property type="evidence" value="ECO:0007669"/>
    <property type="project" value="UniProtKB-EC"/>
</dbReference>
<evidence type="ECO:0000256" key="2">
    <source>
        <dbReference type="ARBA" id="ARBA00022695"/>
    </source>
</evidence>
<dbReference type="OrthoDB" id="9807853at2"/>
<organism evidence="9 10">
    <name type="scientific">Moritella yayanosii</name>
    <dbReference type="NCBI Taxonomy" id="69539"/>
    <lineage>
        <taxon>Bacteria</taxon>
        <taxon>Pseudomonadati</taxon>
        <taxon>Pseudomonadota</taxon>
        <taxon>Gammaproteobacteria</taxon>
        <taxon>Alteromonadales</taxon>
        <taxon>Moritellaceae</taxon>
        <taxon>Moritella</taxon>
    </lineage>
</organism>
<evidence type="ECO:0000256" key="4">
    <source>
        <dbReference type="ARBA" id="ARBA00022840"/>
    </source>
</evidence>
<comment type="catalytic activity">
    <reaction evidence="6">
        <text>L-threonyl-[protein] + ATP = 3-O-(5'-adenylyl)-L-threonyl-[protein] + diphosphate</text>
        <dbReference type="Rhea" id="RHEA:54292"/>
        <dbReference type="Rhea" id="RHEA-COMP:11060"/>
        <dbReference type="Rhea" id="RHEA-COMP:13847"/>
        <dbReference type="ChEBI" id="CHEBI:30013"/>
        <dbReference type="ChEBI" id="CHEBI:30616"/>
        <dbReference type="ChEBI" id="CHEBI:33019"/>
        <dbReference type="ChEBI" id="CHEBI:138113"/>
        <dbReference type="EC" id="2.7.7.108"/>
    </reaction>
</comment>
<dbReference type="Proteomes" id="UP000250163">
    <property type="component" value="Chromosome MORIYA"/>
</dbReference>
<evidence type="ECO:0000256" key="3">
    <source>
        <dbReference type="ARBA" id="ARBA00022741"/>
    </source>
</evidence>
<dbReference type="EMBL" id="LS483250">
    <property type="protein sequence ID" value="SQD77596.1"/>
    <property type="molecule type" value="Genomic_DNA"/>
</dbReference>
<reference evidence="10" key="1">
    <citation type="submission" date="2018-05" db="EMBL/GenBank/DDBJ databases">
        <authorList>
            <person name="Cea G.-C."/>
            <person name="William W."/>
        </authorList>
    </citation>
    <scope>NUCLEOTIDE SEQUENCE [LARGE SCALE GENOMIC DNA]</scope>
    <source>
        <strain evidence="10">DB21MT 5</strain>
    </source>
</reference>
<gene>
    <name evidence="9" type="ORF">MORIYA_1118</name>
</gene>
<evidence type="ECO:0000256" key="5">
    <source>
        <dbReference type="ARBA" id="ARBA00034531"/>
    </source>
</evidence>
<name>A0A330LN06_9GAMM</name>
<dbReference type="GO" id="GO:0005524">
    <property type="term" value="F:ATP binding"/>
    <property type="evidence" value="ECO:0007669"/>
    <property type="project" value="UniProtKB-KW"/>
</dbReference>
<keyword evidence="4" id="KW-0067">ATP-binding</keyword>
<comment type="catalytic activity">
    <reaction evidence="7">
        <text>L-tyrosyl-[protein] + ATP = O-(5'-adenylyl)-L-tyrosyl-[protein] + diphosphate</text>
        <dbReference type="Rhea" id="RHEA:54288"/>
        <dbReference type="Rhea" id="RHEA-COMP:10136"/>
        <dbReference type="Rhea" id="RHEA-COMP:13846"/>
        <dbReference type="ChEBI" id="CHEBI:30616"/>
        <dbReference type="ChEBI" id="CHEBI:33019"/>
        <dbReference type="ChEBI" id="CHEBI:46858"/>
        <dbReference type="ChEBI" id="CHEBI:83624"/>
        <dbReference type="EC" id="2.7.7.108"/>
    </reaction>
</comment>
<keyword evidence="1" id="KW-0808">Transferase</keyword>
<feature type="domain" description="Fido" evidence="8">
    <location>
        <begin position="59"/>
        <end position="196"/>
    </location>
</feature>